<dbReference type="Pfam" id="PF00561">
    <property type="entry name" value="Abhydrolase_1"/>
    <property type="match status" value="1"/>
</dbReference>
<evidence type="ECO:0000313" key="4">
    <source>
        <dbReference type="Proteomes" id="UP000675880"/>
    </source>
</evidence>
<accession>A0ABM8QBZ9</accession>
<dbReference type="PRINTS" id="PR00111">
    <property type="entry name" value="ABHYDROLASE"/>
</dbReference>
<reference evidence="3 4" key="1">
    <citation type="submission" date="2021-02" db="EMBL/GenBank/DDBJ databases">
        <authorList>
            <person name="Han P."/>
        </authorList>
    </citation>
    <scope>NUCLEOTIDE SEQUENCE [LARGE SCALE GENOMIC DNA]</scope>
    <source>
        <strain evidence="3">Candidatus Nitrospira sp. ZN2</strain>
    </source>
</reference>
<proteinExistence type="predicted"/>
<gene>
    <name evidence="3" type="ORF">NSPZN2_10099</name>
</gene>
<dbReference type="RefSeq" id="WP_213040046.1">
    <property type="nucleotide sequence ID" value="NZ_CAJNBJ010000001.1"/>
</dbReference>
<organism evidence="3 4">
    <name type="scientific">Nitrospira defluvii</name>
    <dbReference type="NCBI Taxonomy" id="330214"/>
    <lineage>
        <taxon>Bacteria</taxon>
        <taxon>Pseudomonadati</taxon>
        <taxon>Nitrospirota</taxon>
        <taxon>Nitrospiria</taxon>
        <taxon>Nitrospirales</taxon>
        <taxon>Nitrospiraceae</taxon>
        <taxon>Nitrospira</taxon>
    </lineage>
</organism>
<sequence>MIRTATLLRVTRVSPQSVAAWVLASLLMSGCAAAPEIPPFFDAIQRIPIHTASVNGHRIAYLDEGQGPPLILLHGYGGSMWQWEYQRPLTGQFRVITPDLIGSGLSDKPNIDYRPQDLIDSISGLMDSLGLPTATLVGSSMGAGVALGLALTHPERVDRLVLIDGFPDHVRERLVSPLMRRAVNTHVPAWLARVGASLFGTRAMEAVLKEIVYDHALVTPLVIDRSNRNRQRTDMITPLLALRDNLPLWEQQFAPRLTEVRHPTLILWGEQDRLFPPQVGRDLQALIPQSRLILIPNAGHIPQWEQPQTVNRLITEFLHP</sequence>
<dbReference type="PROSITE" id="PS51257">
    <property type="entry name" value="PROKAR_LIPOPROTEIN"/>
    <property type="match status" value="1"/>
</dbReference>
<dbReference type="SUPFAM" id="SSF53474">
    <property type="entry name" value="alpha/beta-Hydrolases"/>
    <property type="match status" value="1"/>
</dbReference>
<dbReference type="EMBL" id="CAJNBJ010000001">
    <property type="protein sequence ID" value="CAE6688581.1"/>
    <property type="molecule type" value="Genomic_DNA"/>
</dbReference>
<feature type="domain" description="AB hydrolase-1" evidence="2">
    <location>
        <begin position="68"/>
        <end position="307"/>
    </location>
</feature>
<dbReference type="Gene3D" id="3.40.50.1820">
    <property type="entry name" value="alpha/beta hydrolase"/>
    <property type="match status" value="1"/>
</dbReference>
<evidence type="ECO:0000256" key="1">
    <source>
        <dbReference type="SAM" id="SignalP"/>
    </source>
</evidence>
<dbReference type="InterPro" id="IPR050266">
    <property type="entry name" value="AB_hydrolase_sf"/>
</dbReference>
<dbReference type="InterPro" id="IPR000073">
    <property type="entry name" value="AB_hydrolase_1"/>
</dbReference>
<dbReference type="PRINTS" id="PR00412">
    <property type="entry name" value="EPOXHYDRLASE"/>
</dbReference>
<dbReference type="PANTHER" id="PTHR43798:SF33">
    <property type="entry name" value="HYDROLASE, PUTATIVE (AFU_ORTHOLOGUE AFUA_2G14860)-RELATED"/>
    <property type="match status" value="1"/>
</dbReference>
<keyword evidence="1" id="KW-0732">Signal</keyword>
<dbReference type="EC" id="3.7.1.-" evidence="3"/>
<evidence type="ECO:0000313" key="3">
    <source>
        <dbReference type="EMBL" id="CAE6688581.1"/>
    </source>
</evidence>
<protein>
    <submittedName>
        <fullName evidence="3">2-hydroxy-6-ketonona-2,4-dienedioate hydrolase</fullName>
        <ecNumber evidence="3">3.7.1.-</ecNumber>
    </submittedName>
</protein>
<dbReference type="PANTHER" id="PTHR43798">
    <property type="entry name" value="MONOACYLGLYCEROL LIPASE"/>
    <property type="match status" value="1"/>
</dbReference>
<dbReference type="GO" id="GO:0016787">
    <property type="term" value="F:hydrolase activity"/>
    <property type="evidence" value="ECO:0007669"/>
    <property type="project" value="UniProtKB-KW"/>
</dbReference>
<name>A0ABM8QBZ9_9BACT</name>
<evidence type="ECO:0000259" key="2">
    <source>
        <dbReference type="Pfam" id="PF00561"/>
    </source>
</evidence>
<dbReference type="InterPro" id="IPR029058">
    <property type="entry name" value="AB_hydrolase_fold"/>
</dbReference>
<dbReference type="InterPro" id="IPR000639">
    <property type="entry name" value="Epox_hydrolase-like"/>
</dbReference>
<feature type="chain" id="PRO_5047277208" evidence="1">
    <location>
        <begin position="35"/>
        <end position="320"/>
    </location>
</feature>
<keyword evidence="3" id="KW-0378">Hydrolase</keyword>
<feature type="signal peptide" evidence="1">
    <location>
        <begin position="1"/>
        <end position="34"/>
    </location>
</feature>
<comment type="caution">
    <text evidence="3">The sequence shown here is derived from an EMBL/GenBank/DDBJ whole genome shotgun (WGS) entry which is preliminary data.</text>
</comment>
<keyword evidence="4" id="KW-1185">Reference proteome</keyword>
<dbReference type="Proteomes" id="UP000675880">
    <property type="component" value="Unassembled WGS sequence"/>
</dbReference>